<protein>
    <submittedName>
        <fullName evidence="5">GNAT family N-acetyltransferase</fullName>
    </submittedName>
    <submittedName>
        <fullName evidence="4">Ribosomal-protein-alanine acetyltransferase</fullName>
    </submittedName>
</protein>
<organism evidence="4 6">
    <name type="scientific">Sphingomonas koreensis</name>
    <dbReference type="NCBI Taxonomy" id="93064"/>
    <lineage>
        <taxon>Bacteria</taxon>
        <taxon>Pseudomonadati</taxon>
        <taxon>Pseudomonadota</taxon>
        <taxon>Alphaproteobacteria</taxon>
        <taxon>Sphingomonadales</taxon>
        <taxon>Sphingomonadaceae</taxon>
        <taxon>Sphingomonas</taxon>
    </lineage>
</organism>
<gene>
    <name evidence="4" type="ORF">BRX40_02360</name>
    <name evidence="5" type="ORF">CA257_05965</name>
</gene>
<name>A0A1L6J656_9SPHN</name>
<dbReference type="EMBL" id="CP018820">
    <property type="protein sequence ID" value="APR51423.1"/>
    <property type="molecule type" value="Genomic_DNA"/>
</dbReference>
<dbReference type="GO" id="GO:0016747">
    <property type="term" value="F:acyltransferase activity, transferring groups other than amino-acyl groups"/>
    <property type="evidence" value="ECO:0007669"/>
    <property type="project" value="InterPro"/>
</dbReference>
<dbReference type="STRING" id="93064.BRX40_02360"/>
<dbReference type="InterPro" id="IPR016181">
    <property type="entry name" value="Acyl_CoA_acyltransferase"/>
</dbReference>
<dbReference type="PANTHER" id="PTHR43877">
    <property type="entry name" value="AMINOALKYLPHOSPHONATE N-ACETYLTRANSFERASE-RELATED-RELATED"/>
    <property type="match status" value="1"/>
</dbReference>
<evidence type="ECO:0000256" key="1">
    <source>
        <dbReference type="ARBA" id="ARBA00022679"/>
    </source>
</evidence>
<keyword evidence="6" id="KW-1185">Reference proteome</keyword>
<accession>A0A1L6J656</accession>
<dbReference type="KEGG" id="skr:BRX40_02360"/>
<dbReference type="InterPro" id="IPR000182">
    <property type="entry name" value="GNAT_dom"/>
</dbReference>
<dbReference type="Proteomes" id="UP000185161">
    <property type="component" value="Chromosome"/>
</dbReference>
<dbReference type="AlphaFoldDB" id="A0A1L6J656"/>
<evidence type="ECO:0000313" key="5">
    <source>
        <dbReference type="EMBL" id="RSV05496.1"/>
    </source>
</evidence>
<proteinExistence type="predicted"/>
<evidence type="ECO:0000259" key="3">
    <source>
        <dbReference type="PROSITE" id="PS51186"/>
    </source>
</evidence>
<dbReference type="RefSeq" id="WP_075150546.1">
    <property type="nucleotide sequence ID" value="NZ_CP018820.1"/>
</dbReference>
<dbReference type="Gene3D" id="3.40.630.30">
    <property type="match status" value="1"/>
</dbReference>
<sequence length="158" mass="17329">MSTAPQIVEIVHGTPADIATLNAIMADAFDPRFGEAWTPSQCLGMIALPGVWFSIAWSGNRPAGFALARAVADEAELLLLAIRPAFRRSGIGTALLRSIVADAHERGAEMLHLEVRANNEAIRLYRNEGFEKIGERHDYYRGNDGKLFDAHTFSKHIG</sequence>
<keyword evidence="2" id="KW-0012">Acyltransferase</keyword>
<evidence type="ECO:0000313" key="7">
    <source>
        <dbReference type="Proteomes" id="UP000286681"/>
    </source>
</evidence>
<reference evidence="6" key="2">
    <citation type="submission" date="2016-12" db="EMBL/GenBank/DDBJ databases">
        <title>Whole genome sequencing of Sphingomonas sp. ABOJV.</title>
        <authorList>
            <person name="Conlan S."/>
            <person name="Thomas P.J."/>
            <person name="Mullikin J."/>
            <person name="Palmore T.N."/>
            <person name="Frank K.M."/>
            <person name="Segre J.A."/>
        </authorList>
    </citation>
    <scope>NUCLEOTIDE SEQUENCE [LARGE SCALE GENOMIC DNA]</scope>
    <source>
        <strain evidence="6">ABOJV</strain>
    </source>
</reference>
<keyword evidence="1 4" id="KW-0808">Transferase</keyword>
<dbReference type="SUPFAM" id="SSF55729">
    <property type="entry name" value="Acyl-CoA N-acyltransferases (Nat)"/>
    <property type="match status" value="1"/>
</dbReference>
<dbReference type="CDD" id="cd04301">
    <property type="entry name" value="NAT_SF"/>
    <property type="match status" value="1"/>
</dbReference>
<evidence type="ECO:0000313" key="6">
    <source>
        <dbReference type="Proteomes" id="UP000185161"/>
    </source>
</evidence>
<reference evidence="5 7" key="3">
    <citation type="submission" date="2018-07" db="EMBL/GenBank/DDBJ databases">
        <title>Genomic and Epidemiologic Investigation of an Indolent Hospital Outbreak.</title>
        <authorList>
            <person name="Johnson R.C."/>
            <person name="Deming C."/>
            <person name="Conlan S."/>
            <person name="Zellmer C.J."/>
            <person name="Michelin A.V."/>
            <person name="Lee-Lin S."/>
            <person name="Thomas P.J."/>
            <person name="Park M."/>
            <person name="Weingarten R.A."/>
            <person name="Less J."/>
            <person name="Dekker J.P."/>
            <person name="Frank K.M."/>
            <person name="Musser K.A."/>
            <person name="Mcquiston J.R."/>
            <person name="Henderson D.K."/>
            <person name="Lau A.F."/>
            <person name="Palmore T.N."/>
            <person name="Segre J.A."/>
        </authorList>
    </citation>
    <scope>NUCLEOTIDE SEQUENCE [LARGE SCALE GENOMIC DNA]</scope>
    <source>
        <strain evidence="5 7">SK-NIH.Env10_0317</strain>
    </source>
</reference>
<dbReference type="InterPro" id="IPR050832">
    <property type="entry name" value="Bact_Acetyltransf"/>
</dbReference>
<dbReference type="GeneID" id="44131391"/>
<reference evidence="4" key="1">
    <citation type="submission" date="2016-12" db="EMBL/GenBank/DDBJ databases">
        <title>Whole genome sequencing of Sphingomonas koreensis.</title>
        <authorList>
            <person name="Conlan S."/>
            <person name="Thomas P.J."/>
            <person name="Mullikin J."/>
            <person name="Palmore T.N."/>
            <person name="Frank K.M."/>
            <person name="Segre J.A."/>
        </authorList>
    </citation>
    <scope>NUCLEOTIDE SEQUENCE</scope>
    <source>
        <strain evidence="4">ABOJV</strain>
    </source>
</reference>
<dbReference type="OrthoDB" id="9804026at2"/>
<dbReference type="PROSITE" id="PS51186">
    <property type="entry name" value="GNAT"/>
    <property type="match status" value="1"/>
</dbReference>
<feature type="domain" description="N-acetyltransferase" evidence="3">
    <location>
        <begin position="8"/>
        <end position="154"/>
    </location>
</feature>
<evidence type="ECO:0000313" key="4">
    <source>
        <dbReference type="EMBL" id="APR51423.1"/>
    </source>
</evidence>
<dbReference type="EMBL" id="QQWO01000004">
    <property type="protein sequence ID" value="RSV05496.1"/>
    <property type="molecule type" value="Genomic_DNA"/>
</dbReference>
<evidence type="ECO:0000256" key="2">
    <source>
        <dbReference type="ARBA" id="ARBA00023315"/>
    </source>
</evidence>
<dbReference type="Pfam" id="PF00583">
    <property type="entry name" value="Acetyltransf_1"/>
    <property type="match status" value="1"/>
</dbReference>
<dbReference type="Proteomes" id="UP000286681">
    <property type="component" value="Unassembled WGS sequence"/>
</dbReference>